<proteinExistence type="predicted"/>
<gene>
    <name evidence="1" type="ORF">HA338_11190</name>
</gene>
<dbReference type="EMBL" id="DUJU01000129">
    <property type="protein sequence ID" value="HIH94554.1"/>
    <property type="molecule type" value="Genomic_DNA"/>
</dbReference>
<protein>
    <submittedName>
        <fullName evidence="1">Uncharacterized protein</fullName>
    </submittedName>
</protein>
<evidence type="ECO:0000313" key="1">
    <source>
        <dbReference type="EMBL" id="HIH94554.1"/>
    </source>
</evidence>
<evidence type="ECO:0000313" key="2">
    <source>
        <dbReference type="Proteomes" id="UP000600774"/>
    </source>
</evidence>
<dbReference type="AlphaFoldDB" id="A0A832SHS6"/>
<organism evidence="1 2">
    <name type="scientific">Methanosarcina acetivorans</name>
    <dbReference type="NCBI Taxonomy" id="2214"/>
    <lineage>
        <taxon>Archaea</taxon>
        <taxon>Methanobacteriati</taxon>
        <taxon>Methanobacteriota</taxon>
        <taxon>Stenosarchaea group</taxon>
        <taxon>Methanomicrobia</taxon>
        <taxon>Methanosarcinales</taxon>
        <taxon>Methanosarcinaceae</taxon>
        <taxon>Methanosarcina</taxon>
    </lineage>
</organism>
<accession>A0A832SHS6</accession>
<name>A0A832SHS6_9EURY</name>
<comment type="caution">
    <text evidence="1">The sequence shown here is derived from an EMBL/GenBank/DDBJ whole genome shotgun (WGS) entry which is preliminary data.</text>
</comment>
<reference evidence="1" key="1">
    <citation type="journal article" date="2020" name="bioRxiv">
        <title>A rank-normalized archaeal taxonomy based on genome phylogeny resolves widespread incomplete and uneven classifications.</title>
        <authorList>
            <person name="Rinke C."/>
            <person name="Chuvochina M."/>
            <person name="Mussig A.J."/>
            <person name="Chaumeil P.-A."/>
            <person name="Waite D.W."/>
            <person name="Whitman W.B."/>
            <person name="Parks D.H."/>
            <person name="Hugenholtz P."/>
        </authorList>
    </citation>
    <scope>NUCLEOTIDE SEQUENCE</scope>
    <source>
        <strain evidence="1">UBA8876</strain>
    </source>
</reference>
<dbReference type="Proteomes" id="UP000600774">
    <property type="component" value="Unassembled WGS sequence"/>
</dbReference>
<sequence>MEFKYTFHTHRLNSMLLGQDYAGFGSTGLSGPASREIRELVNYVKG</sequence>
<dbReference type="RefSeq" id="WP_281085423.1">
    <property type="nucleotide sequence ID" value="NZ_DUJU01000129.1"/>
</dbReference>